<organism evidence="1 2">
    <name type="scientific">Parascedosporium putredinis</name>
    <dbReference type="NCBI Taxonomy" id="1442378"/>
    <lineage>
        <taxon>Eukaryota</taxon>
        <taxon>Fungi</taxon>
        <taxon>Dikarya</taxon>
        <taxon>Ascomycota</taxon>
        <taxon>Pezizomycotina</taxon>
        <taxon>Sordariomycetes</taxon>
        <taxon>Hypocreomycetidae</taxon>
        <taxon>Microascales</taxon>
        <taxon>Microascaceae</taxon>
        <taxon>Parascedosporium</taxon>
    </lineage>
</organism>
<dbReference type="EMBL" id="CALLCH030000015">
    <property type="protein sequence ID" value="CAI4217004.1"/>
    <property type="molecule type" value="Genomic_DNA"/>
</dbReference>
<proteinExistence type="predicted"/>
<protein>
    <submittedName>
        <fullName evidence="1">Uncharacterized protein</fullName>
    </submittedName>
</protein>
<comment type="caution">
    <text evidence="1">The sequence shown here is derived from an EMBL/GenBank/DDBJ whole genome shotgun (WGS) entry which is preliminary data.</text>
</comment>
<evidence type="ECO:0000313" key="2">
    <source>
        <dbReference type="Proteomes" id="UP000838763"/>
    </source>
</evidence>
<accession>A0A9P1H848</accession>
<dbReference type="Proteomes" id="UP000838763">
    <property type="component" value="Unassembled WGS sequence"/>
</dbReference>
<name>A0A9P1H848_9PEZI</name>
<gene>
    <name evidence="1" type="ORF">PPNO1_LOCUS6647</name>
</gene>
<reference evidence="1" key="1">
    <citation type="submission" date="2022-11" db="EMBL/GenBank/DDBJ databases">
        <authorList>
            <person name="Scott C."/>
            <person name="Bruce N."/>
        </authorList>
    </citation>
    <scope>NUCLEOTIDE SEQUENCE</scope>
</reference>
<keyword evidence="2" id="KW-1185">Reference proteome</keyword>
<evidence type="ECO:0000313" key="1">
    <source>
        <dbReference type="EMBL" id="CAI4217004.1"/>
    </source>
</evidence>
<sequence length="141" mass="15723">MCASSNEMLHPSLTPKYKYGSGQVPVEPAPHCQVFWWCLGQLMQPPVPPTPRAACSFDVPQTRPGTWRTSAPLQRAQRLAHSTSGRLLLARPQIALPTSTKNLPWQPTGNQQPKIQSRTIRQRQGLVVLGCTETVRWIFGN</sequence>
<dbReference type="AlphaFoldDB" id="A0A9P1H848"/>